<proteinExistence type="predicted"/>
<keyword evidence="5 7" id="KW-0472">Membrane</keyword>
<dbReference type="GO" id="GO:0022904">
    <property type="term" value="P:respiratory electron transport chain"/>
    <property type="evidence" value="ECO:0007669"/>
    <property type="project" value="InterPro"/>
</dbReference>
<dbReference type="GO" id="GO:0020037">
    <property type="term" value="F:heme binding"/>
    <property type="evidence" value="ECO:0007669"/>
    <property type="project" value="TreeGrafter"/>
</dbReference>
<comment type="subcellular location">
    <subcellularLocation>
        <location evidence="1">Cell membrane</location>
        <topology evidence="1">Multi-pass membrane protein</topology>
    </subcellularLocation>
</comment>
<dbReference type="RefSeq" id="WP_147088850.1">
    <property type="nucleotide sequence ID" value="NZ_BAABJD010000002.1"/>
</dbReference>
<dbReference type="OrthoDB" id="196472at2"/>
<dbReference type="InterPro" id="IPR016174">
    <property type="entry name" value="Di-haem_cyt_TM"/>
</dbReference>
<dbReference type="KEGG" id="ngf:FRF71_01275"/>
<evidence type="ECO:0000256" key="4">
    <source>
        <dbReference type="ARBA" id="ARBA00022989"/>
    </source>
</evidence>
<evidence type="ECO:0000256" key="2">
    <source>
        <dbReference type="ARBA" id="ARBA00022475"/>
    </source>
</evidence>
<evidence type="ECO:0000313" key="10">
    <source>
        <dbReference type="Proteomes" id="UP000321172"/>
    </source>
</evidence>
<feature type="transmembrane region" description="Helical" evidence="7">
    <location>
        <begin position="101"/>
        <end position="120"/>
    </location>
</feature>
<dbReference type="Proteomes" id="UP000321172">
    <property type="component" value="Chromosome"/>
</dbReference>
<dbReference type="GO" id="GO:0009055">
    <property type="term" value="F:electron transfer activity"/>
    <property type="evidence" value="ECO:0007669"/>
    <property type="project" value="InterPro"/>
</dbReference>
<keyword evidence="10" id="KW-1185">Reference proteome</keyword>
<evidence type="ECO:0000256" key="5">
    <source>
        <dbReference type="ARBA" id="ARBA00023136"/>
    </source>
</evidence>
<dbReference type="InterPro" id="IPR011577">
    <property type="entry name" value="Cyt_b561_bac/Ni-Hgenase"/>
</dbReference>
<sequence>MTNALTKPRRWDPIVKLTHWGIVGAVIGNAIVTEEGSGWHIWVGYGLAALLALRLLWGLVGPREARFAAFPPSLARATNHLGEIRRGEVVRHQSHNPLGALMAYAIWATLAVIVASGIAMSGPPPSDPAAVKGEHGEQGEVAAAILQTVIPSARAEEAGEDEGEEAGEGAESEGEEWLEEMHEIAVNLLYVLIALHLAGVVFETRRSGREVVGAMIPGGNRRT</sequence>
<evidence type="ECO:0000256" key="1">
    <source>
        <dbReference type="ARBA" id="ARBA00004651"/>
    </source>
</evidence>
<dbReference type="Gene3D" id="1.20.950.20">
    <property type="entry name" value="Transmembrane di-heme cytochromes, Chain C"/>
    <property type="match status" value="1"/>
</dbReference>
<accession>A0A5B8RZK9</accession>
<dbReference type="PANTHER" id="PTHR30485">
    <property type="entry name" value="NI/FE-HYDROGENASE 1 B-TYPE CYTOCHROME SUBUNIT"/>
    <property type="match status" value="1"/>
</dbReference>
<gene>
    <name evidence="9" type="ORF">FRF71_01275</name>
</gene>
<dbReference type="PANTHER" id="PTHR30485:SF2">
    <property type="entry name" value="BLL0597 PROTEIN"/>
    <property type="match status" value="1"/>
</dbReference>
<evidence type="ECO:0000313" key="9">
    <source>
        <dbReference type="EMBL" id="QEA14869.1"/>
    </source>
</evidence>
<dbReference type="Pfam" id="PF01292">
    <property type="entry name" value="Ni_hydr_CYTB"/>
    <property type="match status" value="1"/>
</dbReference>
<feature type="transmembrane region" description="Helical" evidence="7">
    <location>
        <begin position="14"/>
        <end position="33"/>
    </location>
</feature>
<name>A0A5B8RZK9_9SPHN</name>
<evidence type="ECO:0000256" key="6">
    <source>
        <dbReference type="SAM" id="MobiDB-lite"/>
    </source>
</evidence>
<feature type="transmembrane region" description="Helical" evidence="7">
    <location>
        <begin position="184"/>
        <end position="202"/>
    </location>
</feature>
<evidence type="ECO:0000256" key="7">
    <source>
        <dbReference type="SAM" id="Phobius"/>
    </source>
</evidence>
<dbReference type="InterPro" id="IPR051542">
    <property type="entry name" value="Hydrogenase_cytochrome"/>
</dbReference>
<feature type="domain" description="Cytochrome b561 bacterial/Ni-hydrogenase" evidence="8">
    <location>
        <begin position="10"/>
        <end position="218"/>
    </location>
</feature>
<feature type="transmembrane region" description="Helical" evidence="7">
    <location>
        <begin position="39"/>
        <end position="57"/>
    </location>
</feature>
<feature type="region of interest" description="Disordered" evidence="6">
    <location>
        <begin position="154"/>
        <end position="176"/>
    </location>
</feature>
<keyword evidence="3 7" id="KW-0812">Transmembrane</keyword>
<feature type="compositionally biased region" description="Acidic residues" evidence="6">
    <location>
        <begin position="158"/>
        <end position="176"/>
    </location>
</feature>
<protein>
    <submittedName>
        <fullName evidence="9">Cytochrome B</fullName>
    </submittedName>
</protein>
<dbReference type="SUPFAM" id="SSF81342">
    <property type="entry name" value="Transmembrane di-heme cytochromes"/>
    <property type="match status" value="1"/>
</dbReference>
<dbReference type="GO" id="GO:0005886">
    <property type="term" value="C:plasma membrane"/>
    <property type="evidence" value="ECO:0007669"/>
    <property type="project" value="UniProtKB-SubCell"/>
</dbReference>
<evidence type="ECO:0000259" key="8">
    <source>
        <dbReference type="Pfam" id="PF01292"/>
    </source>
</evidence>
<keyword evidence="2" id="KW-1003">Cell membrane</keyword>
<evidence type="ECO:0000256" key="3">
    <source>
        <dbReference type="ARBA" id="ARBA00022692"/>
    </source>
</evidence>
<dbReference type="AlphaFoldDB" id="A0A5B8RZK9"/>
<dbReference type="EMBL" id="CP042345">
    <property type="protein sequence ID" value="QEA14869.1"/>
    <property type="molecule type" value="Genomic_DNA"/>
</dbReference>
<keyword evidence="4 7" id="KW-1133">Transmembrane helix</keyword>
<organism evidence="9 10">
    <name type="scientific">Novosphingobium ginsenosidimutans</name>
    <dbReference type="NCBI Taxonomy" id="1176536"/>
    <lineage>
        <taxon>Bacteria</taxon>
        <taxon>Pseudomonadati</taxon>
        <taxon>Pseudomonadota</taxon>
        <taxon>Alphaproteobacteria</taxon>
        <taxon>Sphingomonadales</taxon>
        <taxon>Sphingomonadaceae</taxon>
        <taxon>Novosphingobium</taxon>
    </lineage>
</organism>
<reference evidence="9 10" key="1">
    <citation type="journal article" date="2013" name="J. Microbiol. Biotechnol.">
        <title>Novosphingobium ginsenosidimutans sp. nov., with the ability to convert ginsenoside.</title>
        <authorList>
            <person name="Kim J.K."/>
            <person name="He D."/>
            <person name="Liu Q.M."/>
            <person name="Park H.Y."/>
            <person name="Jung M.S."/>
            <person name="Yoon M.H."/>
            <person name="Kim S.C."/>
            <person name="Im W.T."/>
        </authorList>
    </citation>
    <scope>NUCLEOTIDE SEQUENCE [LARGE SCALE GENOMIC DNA]</scope>
    <source>
        <strain evidence="9 10">FW-6</strain>
    </source>
</reference>